<gene>
    <name evidence="11" type="primary">CSON012261</name>
</gene>
<keyword evidence="6 10" id="KW-1133">Transmembrane helix</keyword>
<accession>A0A336M530</accession>
<keyword evidence="3" id="KW-0716">Sensory transduction</keyword>
<evidence type="ECO:0000256" key="10">
    <source>
        <dbReference type="SAM" id="Phobius"/>
    </source>
</evidence>
<evidence type="ECO:0000256" key="4">
    <source>
        <dbReference type="ARBA" id="ARBA00022692"/>
    </source>
</evidence>
<dbReference type="VEuPathDB" id="VectorBase:CSON012261"/>
<keyword evidence="4 10" id="KW-0812">Transmembrane</keyword>
<evidence type="ECO:0000256" key="3">
    <source>
        <dbReference type="ARBA" id="ARBA00022606"/>
    </source>
</evidence>
<dbReference type="InterPro" id="IPR004117">
    <property type="entry name" value="7tm6_olfct_rcpt"/>
</dbReference>
<dbReference type="GO" id="GO:0005549">
    <property type="term" value="F:odorant binding"/>
    <property type="evidence" value="ECO:0007669"/>
    <property type="project" value="InterPro"/>
</dbReference>
<evidence type="ECO:0000256" key="5">
    <source>
        <dbReference type="ARBA" id="ARBA00022725"/>
    </source>
</evidence>
<dbReference type="GO" id="GO:0007165">
    <property type="term" value="P:signal transduction"/>
    <property type="evidence" value="ECO:0007669"/>
    <property type="project" value="UniProtKB-KW"/>
</dbReference>
<keyword evidence="8" id="KW-0675">Receptor</keyword>
<evidence type="ECO:0000256" key="9">
    <source>
        <dbReference type="ARBA" id="ARBA00023224"/>
    </source>
</evidence>
<feature type="transmembrane region" description="Helical" evidence="10">
    <location>
        <begin position="80"/>
        <end position="100"/>
    </location>
</feature>
<dbReference type="PANTHER" id="PTHR21137">
    <property type="entry name" value="ODORANT RECEPTOR"/>
    <property type="match status" value="1"/>
</dbReference>
<feature type="transmembrane region" description="Helical" evidence="10">
    <location>
        <begin position="56"/>
        <end position="74"/>
    </location>
</feature>
<dbReference type="GO" id="GO:0005886">
    <property type="term" value="C:plasma membrane"/>
    <property type="evidence" value="ECO:0007669"/>
    <property type="project" value="UniProtKB-SubCell"/>
</dbReference>
<evidence type="ECO:0000256" key="8">
    <source>
        <dbReference type="ARBA" id="ARBA00023170"/>
    </source>
</evidence>
<name>A0A336M530_CULSO</name>
<keyword evidence="7 10" id="KW-0472">Membrane</keyword>
<sequence>MSIKMFFLKIKRFFVPQFSHEFLQNHTFFNNPDLKFNLLQMNFIGLLRDRQVNPQIIVSIILSFILEIQMILGTGQLDKMTLAIAVCALSILTACVIKLLDVAIARQKYFKFFQHYHNLQELLRQNGYGNANEILNRLHLMSQRISMFNLISCWISAILLVLLGLTSFSSGLIYFTWAPFDQLHGFGYFVTFLFQAICMLLSASMEDAGIVQYLFNIDLACAIFQRFIFDYLSERINDCNSHLQTVIYDSPWYHFSPKMRKDILMMLKQSQCDQFVLTGYTFPFNLQTFSLILQKIYSIFTVLHDMM</sequence>
<proteinExistence type="predicted"/>
<feature type="transmembrane region" description="Helical" evidence="10">
    <location>
        <begin position="147"/>
        <end position="177"/>
    </location>
</feature>
<dbReference type="AlphaFoldDB" id="A0A336M530"/>
<evidence type="ECO:0000313" key="11">
    <source>
        <dbReference type="EMBL" id="SSX25374.1"/>
    </source>
</evidence>
<evidence type="ECO:0000256" key="6">
    <source>
        <dbReference type="ARBA" id="ARBA00022989"/>
    </source>
</evidence>
<evidence type="ECO:0000256" key="2">
    <source>
        <dbReference type="ARBA" id="ARBA00022475"/>
    </source>
</evidence>
<organism evidence="11">
    <name type="scientific">Culicoides sonorensis</name>
    <name type="common">Biting midge</name>
    <dbReference type="NCBI Taxonomy" id="179676"/>
    <lineage>
        <taxon>Eukaryota</taxon>
        <taxon>Metazoa</taxon>
        <taxon>Ecdysozoa</taxon>
        <taxon>Arthropoda</taxon>
        <taxon>Hexapoda</taxon>
        <taxon>Insecta</taxon>
        <taxon>Pterygota</taxon>
        <taxon>Neoptera</taxon>
        <taxon>Endopterygota</taxon>
        <taxon>Diptera</taxon>
        <taxon>Nematocera</taxon>
        <taxon>Chironomoidea</taxon>
        <taxon>Ceratopogonidae</taxon>
        <taxon>Ceratopogoninae</taxon>
        <taxon>Culicoides</taxon>
        <taxon>Monoculicoides</taxon>
    </lineage>
</organism>
<dbReference type="EMBL" id="UFQT01000567">
    <property type="protein sequence ID" value="SSX25374.1"/>
    <property type="molecule type" value="Genomic_DNA"/>
</dbReference>
<comment type="subcellular location">
    <subcellularLocation>
        <location evidence="1">Cell membrane</location>
        <topology evidence="1">Multi-pass membrane protein</topology>
    </subcellularLocation>
</comment>
<reference evidence="11" key="1">
    <citation type="submission" date="2018-07" db="EMBL/GenBank/DDBJ databases">
        <authorList>
            <person name="Quirk P.G."/>
            <person name="Krulwich T.A."/>
        </authorList>
    </citation>
    <scope>NUCLEOTIDE SEQUENCE</scope>
</reference>
<dbReference type="PANTHER" id="PTHR21137:SF35">
    <property type="entry name" value="ODORANT RECEPTOR 19A-RELATED"/>
    <property type="match status" value="1"/>
</dbReference>
<evidence type="ECO:0000256" key="1">
    <source>
        <dbReference type="ARBA" id="ARBA00004651"/>
    </source>
</evidence>
<keyword evidence="2" id="KW-1003">Cell membrane</keyword>
<protein>
    <submittedName>
        <fullName evidence="11">CSON012261 protein</fullName>
    </submittedName>
</protein>
<keyword evidence="5" id="KW-0552">Olfaction</keyword>
<keyword evidence="9" id="KW-0807">Transducer</keyword>
<dbReference type="Pfam" id="PF02949">
    <property type="entry name" value="7tm_6"/>
    <property type="match status" value="1"/>
</dbReference>
<dbReference type="GO" id="GO:0004984">
    <property type="term" value="F:olfactory receptor activity"/>
    <property type="evidence" value="ECO:0007669"/>
    <property type="project" value="InterPro"/>
</dbReference>
<evidence type="ECO:0000256" key="7">
    <source>
        <dbReference type="ARBA" id="ARBA00023136"/>
    </source>
</evidence>
<feature type="transmembrane region" description="Helical" evidence="10">
    <location>
        <begin position="183"/>
        <end position="203"/>
    </location>
</feature>